<dbReference type="AlphaFoldDB" id="A0A9Q3D4G8"/>
<feature type="region of interest" description="Disordered" evidence="1">
    <location>
        <begin position="1"/>
        <end position="97"/>
    </location>
</feature>
<dbReference type="EMBL" id="AVOT02013169">
    <property type="protein sequence ID" value="MBW0495570.1"/>
    <property type="molecule type" value="Genomic_DNA"/>
</dbReference>
<evidence type="ECO:0000256" key="1">
    <source>
        <dbReference type="SAM" id="MobiDB-lite"/>
    </source>
</evidence>
<dbReference type="Proteomes" id="UP000765509">
    <property type="component" value="Unassembled WGS sequence"/>
</dbReference>
<comment type="caution">
    <text evidence="2">The sequence shown here is derived from an EMBL/GenBank/DDBJ whole genome shotgun (WGS) entry which is preliminary data.</text>
</comment>
<evidence type="ECO:0000313" key="3">
    <source>
        <dbReference type="Proteomes" id="UP000765509"/>
    </source>
</evidence>
<accession>A0A9Q3D4G8</accession>
<protein>
    <submittedName>
        <fullName evidence="2">Uncharacterized protein</fullName>
    </submittedName>
</protein>
<keyword evidence="3" id="KW-1185">Reference proteome</keyword>
<sequence>MEGDELYASSPLVHKDKVTGCHHPYASKPRMGHASSSRKKILDDEDENMSPNHSEKKDEPRRDNLLAHEEGTQSNSDFDHPQMALTQSMLNKFEMRQ</sequence>
<evidence type="ECO:0000313" key="2">
    <source>
        <dbReference type="EMBL" id="MBW0495570.1"/>
    </source>
</evidence>
<name>A0A9Q3D4G8_9BASI</name>
<proteinExistence type="predicted"/>
<organism evidence="2 3">
    <name type="scientific">Austropuccinia psidii MF-1</name>
    <dbReference type="NCBI Taxonomy" id="1389203"/>
    <lineage>
        <taxon>Eukaryota</taxon>
        <taxon>Fungi</taxon>
        <taxon>Dikarya</taxon>
        <taxon>Basidiomycota</taxon>
        <taxon>Pucciniomycotina</taxon>
        <taxon>Pucciniomycetes</taxon>
        <taxon>Pucciniales</taxon>
        <taxon>Sphaerophragmiaceae</taxon>
        <taxon>Austropuccinia</taxon>
    </lineage>
</organism>
<gene>
    <name evidence="2" type="ORF">O181_035285</name>
</gene>
<reference evidence="2" key="1">
    <citation type="submission" date="2021-03" db="EMBL/GenBank/DDBJ databases">
        <title>Draft genome sequence of rust myrtle Austropuccinia psidii MF-1, a brazilian biotype.</title>
        <authorList>
            <person name="Quecine M.C."/>
            <person name="Pachon D.M.R."/>
            <person name="Bonatelli M.L."/>
            <person name="Correr F.H."/>
            <person name="Franceschini L.M."/>
            <person name="Leite T.F."/>
            <person name="Margarido G.R.A."/>
            <person name="Almeida C.A."/>
            <person name="Ferrarezi J.A."/>
            <person name="Labate C.A."/>
        </authorList>
    </citation>
    <scope>NUCLEOTIDE SEQUENCE</scope>
    <source>
        <strain evidence="2">MF-1</strain>
    </source>
</reference>
<feature type="compositionally biased region" description="Basic and acidic residues" evidence="1">
    <location>
        <begin position="53"/>
        <end position="71"/>
    </location>
</feature>